<dbReference type="EMBL" id="BAABBN010000012">
    <property type="protein sequence ID" value="GAA3934140.1"/>
    <property type="molecule type" value="Genomic_DNA"/>
</dbReference>
<evidence type="ECO:0000313" key="2">
    <source>
        <dbReference type="Proteomes" id="UP001501565"/>
    </source>
</evidence>
<dbReference type="Proteomes" id="UP001501565">
    <property type="component" value="Unassembled WGS sequence"/>
</dbReference>
<dbReference type="RefSeq" id="WP_344799731.1">
    <property type="nucleotide sequence ID" value="NZ_BAABBN010000012.1"/>
</dbReference>
<organism evidence="1 2">
    <name type="scientific">Litoribacillus peritrichatus</name>
    <dbReference type="NCBI Taxonomy" id="718191"/>
    <lineage>
        <taxon>Bacteria</taxon>
        <taxon>Pseudomonadati</taxon>
        <taxon>Pseudomonadota</taxon>
        <taxon>Gammaproteobacteria</taxon>
        <taxon>Oceanospirillales</taxon>
        <taxon>Oceanospirillaceae</taxon>
        <taxon>Litoribacillus</taxon>
    </lineage>
</organism>
<sequence>MSYGLSMKSEWSDFTQPDQCSLSLFNEVMRREPGRFFHPVAVQFKSRNKRFLRFLCHKVLLNSADHFQLQWVSIQLTASGTPTLVDVNDVITEVSACDVFVPATLVSAHITLANEGVVLSGVIDAYDYFSYDHKIIPKNNTTGQIAADVDYWPYHAVLEETGIGYNPGKGPVAKPTSFSLLLNPTQIGKKGIKLIAKGQEVLLDLADLKNPALGACDASSHLLLQKAFITNGRASSSDDVSGFDQVTLYDDKCYQFYEDKEGQGASQAILTYRPPGLKAIKQCRLNYKQAIEAFSVATKGAMFISLTLYQPDTADMNEPIWEFETICNEKLLIGANSGRVRYATSSSPLAKRMKAS</sequence>
<name>A0ABP7N1D6_9GAMM</name>
<gene>
    <name evidence="1" type="ORF">GCM10022277_33410</name>
</gene>
<evidence type="ECO:0000313" key="1">
    <source>
        <dbReference type="EMBL" id="GAA3934140.1"/>
    </source>
</evidence>
<reference evidence="2" key="1">
    <citation type="journal article" date="2019" name="Int. J. Syst. Evol. Microbiol.">
        <title>The Global Catalogue of Microorganisms (GCM) 10K type strain sequencing project: providing services to taxonomists for standard genome sequencing and annotation.</title>
        <authorList>
            <consortium name="The Broad Institute Genomics Platform"/>
            <consortium name="The Broad Institute Genome Sequencing Center for Infectious Disease"/>
            <person name="Wu L."/>
            <person name="Ma J."/>
        </authorList>
    </citation>
    <scope>NUCLEOTIDE SEQUENCE [LARGE SCALE GENOMIC DNA]</scope>
    <source>
        <strain evidence="2">JCM 17551</strain>
    </source>
</reference>
<comment type="caution">
    <text evidence="1">The sequence shown here is derived from an EMBL/GenBank/DDBJ whole genome shotgun (WGS) entry which is preliminary data.</text>
</comment>
<proteinExistence type="predicted"/>
<accession>A0ABP7N1D6</accession>
<keyword evidence="2" id="KW-1185">Reference proteome</keyword>
<protein>
    <submittedName>
        <fullName evidence="1">Uncharacterized protein</fullName>
    </submittedName>
</protein>